<dbReference type="KEGG" id="spoa:EQM13_12700"/>
<gene>
    <name evidence="3" type="ORF">EQM13_12700</name>
</gene>
<keyword evidence="3" id="KW-0482">Metalloprotease</keyword>
<protein>
    <submittedName>
        <fullName evidence="3">CPBP family intramembrane metalloprotease</fullName>
    </submittedName>
</protein>
<feature type="transmembrane region" description="Helical" evidence="1">
    <location>
        <begin position="44"/>
        <end position="61"/>
    </location>
</feature>
<dbReference type="GO" id="GO:0008237">
    <property type="term" value="F:metallopeptidase activity"/>
    <property type="evidence" value="ECO:0007669"/>
    <property type="project" value="UniProtKB-KW"/>
</dbReference>
<dbReference type="OrthoDB" id="4177129at2"/>
<keyword evidence="3" id="KW-0645">Protease</keyword>
<dbReference type="Pfam" id="PF02517">
    <property type="entry name" value="Rce1-like"/>
    <property type="match status" value="1"/>
</dbReference>
<evidence type="ECO:0000313" key="3">
    <source>
        <dbReference type="EMBL" id="QAT62357.1"/>
    </source>
</evidence>
<proteinExistence type="predicted"/>
<dbReference type="GO" id="GO:0006508">
    <property type="term" value="P:proteolysis"/>
    <property type="evidence" value="ECO:0007669"/>
    <property type="project" value="UniProtKB-KW"/>
</dbReference>
<keyword evidence="3" id="KW-0378">Hydrolase</keyword>
<dbReference type="AlphaFoldDB" id="A0A410QEE2"/>
<feature type="transmembrane region" description="Helical" evidence="1">
    <location>
        <begin position="73"/>
        <end position="92"/>
    </location>
</feature>
<name>A0A410QEE2_9FIRM</name>
<dbReference type="GO" id="GO:0080120">
    <property type="term" value="P:CAAX-box protein maturation"/>
    <property type="evidence" value="ECO:0007669"/>
    <property type="project" value="UniProtKB-ARBA"/>
</dbReference>
<dbReference type="InterPro" id="IPR003675">
    <property type="entry name" value="Rce1/LyrA-like_dom"/>
</dbReference>
<keyword evidence="1" id="KW-0812">Transmembrane</keyword>
<accession>A0A410QEE2</accession>
<reference evidence="4" key="1">
    <citation type="submission" date="2019-01" db="EMBL/GenBank/DDBJ databases">
        <title>Draft genomes of a novel of Sporanaerobacter strains.</title>
        <authorList>
            <person name="Ma S."/>
        </authorList>
    </citation>
    <scope>NUCLEOTIDE SEQUENCE [LARGE SCALE GENOMIC DNA]</scope>
    <source>
        <strain evidence="4">NJN-17</strain>
    </source>
</reference>
<evidence type="ECO:0000259" key="2">
    <source>
        <dbReference type="Pfam" id="PF02517"/>
    </source>
</evidence>
<dbReference type="EMBL" id="CP035282">
    <property type="protein sequence ID" value="QAT62357.1"/>
    <property type="molecule type" value="Genomic_DNA"/>
</dbReference>
<sequence length="213" mass="24712">MKMKEGTIKYVIVILVALLSYTVIERILRHFSVLKSNRDPLWSGVWYYLYGICLLVSLLAIRPIDFVFKIPSRIGFSLLIIGVMMLFLLLNLKEGNKIYYPTADNILKCVNFSVIQPLFEEVAFQGIILPILAFLFKEYFRAEIIIAIDGILFALFRKNCWSFIKESSVTYFFIQGGIFAYIAYTTQSIWLLVIYRVLLNITITVYKNKKVKA</sequence>
<organism evidence="3 4">
    <name type="scientific">Acidilutibacter cellobiosedens</name>
    <dbReference type="NCBI Taxonomy" id="2507161"/>
    <lineage>
        <taxon>Bacteria</taxon>
        <taxon>Bacillati</taxon>
        <taxon>Bacillota</taxon>
        <taxon>Tissierellia</taxon>
        <taxon>Tissierellales</taxon>
        <taxon>Acidilutibacteraceae</taxon>
        <taxon>Acidilutibacter</taxon>
    </lineage>
</organism>
<keyword evidence="4" id="KW-1185">Reference proteome</keyword>
<feature type="transmembrane region" description="Helical" evidence="1">
    <location>
        <begin position="139"/>
        <end position="156"/>
    </location>
</feature>
<dbReference type="Proteomes" id="UP000287969">
    <property type="component" value="Chromosome"/>
</dbReference>
<keyword evidence="1" id="KW-1133">Transmembrane helix</keyword>
<evidence type="ECO:0000256" key="1">
    <source>
        <dbReference type="SAM" id="Phobius"/>
    </source>
</evidence>
<evidence type="ECO:0000313" key="4">
    <source>
        <dbReference type="Proteomes" id="UP000287969"/>
    </source>
</evidence>
<feature type="transmembrane region" description="Helical" evidence="1">
    <location>
        <begin position="168"/>
        <end position="184"/>
    </location>
</feature>
<dbReference type="GO" id="GO:0004175">
    <property type="term" value="F:endopeptidase activity"/>
    <property type="evidence" value="ECO:0007669"/>
    <property type="project" value="UniProtKB-ARBA"/>
</dbReference>
<feature type="transmembrane region" description="Helical" evidence="1">
    <location>
        <begin position="7"/>
        <end position="24"/>
    </location>
</feature>
<feature type="domain" description="CAAX prenyl protease 2/Lysostaphin resistance protein A-like" evidence="2">
    <location>
        <begin position="106"/>
        <end position="201"/>
    </location>
</feature>
<keyword evidence="1" id="KW-0472">Membrane</keyword>